<name>A0A7W6HGE5_9HYPH</name>
<dbReference type="RefSeq" id="WP_183210275.1">
    <property type="nucleotide sequence ID" value="NZ_JAAAMM010000005.1"/>
</dbReference>
<proteinExistence type="predicted"/>
<gene>
    <name evidence="1" type="ORF">GGR03_003783</name>
</gene>
<evidence type="ECO:0000313" key="2">
    <source>
        <dbReference type="Proteomes" id="UP000588647"/>
    </source>
</evidence>
<comment type="caution">
    <text evidence="1">The sequence shown here is derived from an EMBL/GenBank/DDBJ whole genome shotgun (WGS) entry which is preliminary data.</text>
</comment>
<dbReference type="AlphaFoldDB" id="A0A7W6HGE5"/>
<dbReference type="EMBL" id="JACIEM010000005">
    <property type="protein sequence ID" value="MBB4004688.1"/>
    <property type="molecule type" value="Genomic_DNA"/>
</dbReference>
<accession>A0A7W6HGE5</accession>
<protein>
    <submittedName>
        <fullName evidence="1">Uncharacterized protein</fullName>
    </submittedName>
</protein>
<keyword evidence="2" id="KW-1185">Reference proteome</keyword>
<evidence type="ECO:0000313" key="1">
    <source>
        <dbReference type="EMBL" id="MBB4004688.1"/>
    </source>
</evidence>
<organism evidence="1 2">
    <name type="scientific">Aurantimonas endophytica</name>
    <dbReference type="NCBI Taxonomy" id="1522175"/>
    <lineage>
        <taxon>Bacteria</taxon>
        <taxon>Pseudomonadati</taxon>
        <taxon>Pseudomonadota</taxon>
        <taxon>Alphaproteobacteria</taxon>
        <taxon>Hyphomicrobiales</taxon>
        <taxon>Aurantimonadaceae</taxon>
        <taxon>Aurantimonas</taxon>
    </lineage>
</organism>
<dbReference type="Proteomes" id="UP000588647">
    <property type="component" value="Unassembled WGS sequence"/>
</dbReference>
<sequence>MSQRDTLPAAVDFENRGSLSGIGDVHLRKLAADCDAWCLWMEEFRAALSTPAGQTEWDVLMRHEQDEVTAAHRRVQDEIIAREETRPATSR</sequence>
<reference evidence="1 2" key="1">
    <citation type="submission" date="2020-08" db="EMBL/GenBank/DDBJ databases">
        <title>Genomic Encyclopedia of Type Strains, Phase IV (KMG-IV): sequencing the most valuable type-strain genomes for metagenomic binning, comparative biology and taxonomic classification.</title>
        <authorList>
            <person name="Goeker M."/>
        </authorList>
    </citation>
    <scope>NUCLEOTIDE SEQUENCE [LARGE SCALE GENOMIC DNA]</scope>
    <source>
        <strain evidence="1 2">DSM 103570</strain>
    </source>
</reference>